<reference evidence="1 2" key="1">
    <citation type="submission" date="2020-05" db="EMBL/GenBank/DDBJ databases">
        <title>Identification and distribution of gene clusters putatively required for synthesis of sphingolipid metabolism inhibitors in phylogenetically diverse species of the filamentous fungus Fusarium.</title>
        <authorList>
            <person name="Kim H.-S."/>
            <person name="Busman M."/>
            <person name="Brown D.W."/>
            <person name="Divon H."/>
            <person name="Uhlig S."/>
            <person name="Proctor R.H."/>
        </authorList>
    </citation>
    <scope>NUCLEOTIDE SEQUENCE [LARGE SCALE GENOMIC DNA]</scope>
    <source>
        <strain evidence="1 2">NRRL 20693</strain>
    </source>
</reference>
<sequence length="196" mass="22287">MATLSTSPLPTSVYNSLPTDRTLFDDETMTELAAVFSAYNVGDSIGLTILHRHYQLDNGNVMVHDGLKCRSVLVNDEDKNMFDGQSFFVYEDGFQAYEFCVGESPLELDLKFLKHIQEYILSANLQRRVALTRLSPKYKMLLEYEQPQFQGCIRVPGIRKNVQPEDVTTWKFDGGVGEFLPVQSCYQVGDKHESRA</sequence>
<proteinExistence type="predicted"/>
<organism evidence="1 2">
    <name type="scientific">Fusarium heterosporum</name>
    <dbReference type="NCBI Taxonomy" id="42747"/>
    <lineage>
        <taxon>Eukaryota</taxon>
        <taxon>Fungi</taxon>
        <taxon>Dikarya</taxon>
        <taxon>Ascomycota</taxon>
        <taxon>Pezizomycotina</taxon>
        <taxon>Sordariomycetes</taxon>
        <taxon>Hypocreomycetidae</taxon>
        <taxon>Hypocreales</taxon>
        <taxon>Nectriaceae</taxon>
        <taxon>Fusarium</taxon>
        <taxon>Fusarium heterosporum species complex</taxon>
    </lineage>
</organism>
<keyword evidence="2" id="KW-1185">Reference proteome</keyword>
<dbReference type="Proteomes" id="UP000567885">
    <property type="component" value="Unassembled WGS sequence"/>
</dbReference>
<protein>
    <submittedName>
        <fullName evidence="1">Uncharacterized protein</fullName>
    </submittedName>
</protein>
<name>A0A8H5WN73_FUSHE</name>
<gene>
    <name evidence="1" type="ORF">FHETE_7160</name>
</gene>
<dbReference type="EMBL" id="JAAGWQ010000135">
    <property type="protein sequence ID" value="KAF5664278.1"/>
    <property type="molecule type" value="Genomic_DNA"/>
</dbReference>
<dbReference type="OrthoDB" id="2322999at2759"/>
<evidence type="ECO:0000313" key="2">
    <source>
        <dbReference type="Proteomes" id="UP000567885"/>
    </source>
</evidence>
<comment type="caution">
    <text evidence="1">The sequence shown here is derived from an EMBL/GenBank/DDBJ whole genome shotgun (WGS) entry which is preliminary data.</text>
</comment>
<evidence type="ECO:0000313" key="1">
    <source>
        <dbReference type="EMBL" id="KAF5664278.1"/>
    </source>
</evidence>
<dbReference type="AlphaFoldDB" id="A0A8H5WN73"/>
<accession>A0A8H5WN73</accession>